<sequence length="497" mass="53729">MTEATNRPLSGLWQPTQLQKLHYGPGSVSKHLISALPSSSSKAFIITGTSLATRTPLVRQVEELLGQDRHAGTFSKIGEHAPVVALDQATELVGKDESIDTVISIGGGSPIDSAKAVSYRLHEKTEKYLYHIAIPTTLSAGECTMMAGYTESNGVKTGVRGKDLVPHVVLYDASFAEHTPERLWLSTGLRALDHAVELLYHPTASEMPARWMTLQAAGQLFEGLVEFKEGKKEDTITRLQLASFASLGFLGTNIKGGLGLSHALGYALGSPYGIPHGITSCLTLGHVVKLKAEDAEAAEQIARLIPFIGEKSSGDNKEDAKRVGDRILELVRKLELDHDLKSYKVGQDQIPIIVKRAIGKEEGEMYDKVEELFSMRVLITSVLPADGSPVPTTLQPTRLYPDSHISSPCPATVLPPIPILGLLFDAMPSSPPQPSAPEPAFDPSFAPHLARPNTTMTMDGQPIFRISSGYNFSTIEFGSGDCQNLLIKLYSGPRMIC</sequence>
<dbReference type="InterPro" id="IPR056798">
    <property type="entry name" value="ADH_Fe_C"/>
</dbReference>
<comment type="caution">
    <text evidence="4">The sequence shown here is derived from an EMBL/GenBank/DDBJ whole genome shotgun (WGS) entry which is preliminary data.</text>
</comment>
<dbReference type="PANTHER" id="PTHR11496:SF97">
    <property type="entry name" value="ALCOHOL DEHYDROGENASE IRON-TYPE_GLYCEROL DEHYDROGENASE GLDA DOMAIN-CONTAINING PROTEIN"/>
    <property type="match status" value="1"/>
</dbReference>
<keyword evidence="5" id="KW-1185">Reference proteome</keyword>
<evidence type="ECO:0000313" key="4">
    <source>
        <dbReference type="EMBL" id="KAF2201486.1"/>
    </source>
</evidence>
<organism evidence="4 5">
    <name type="scientific">Delitschia confertaspora ATCC 74209</name>
    <dbReference type="NCBI Taxonomy" id="1513339"/>
    <lineage>
        <taxon>Eukaryota</taxon>
        <taxon>Fungi</taxon>
        <taxon>Dikarya</taxon>
        <taxon>Ascomycota</taxon>
        <taxon>Pezizomycotina</taxon>
        <taxon>Dothideomycetes</taxon>
        <taxon>Pleosporomycetidae</taxon>
        <taxon>Pleosporales</taxon>
        <taxon>Delitschiaceae</taxon>
        <taxon>Delitschia</taxon>
    </lineage>
</organism>
<proteinExistence type="predicted"/>
<dbReference type="OrthoDB" id="339764at2759"/>
<dbReference type="CDD" id="cd08192">
    <property type="entry name" value="MAR-like"/>
    <property type="match status" value="1"/>
</dbReference>
<dbReference type="Gene3D" id="1.20.1090.10">
    <property type="entry name" value="Dehydroquinate synthase-like - alpha domain"/>
    <property type="match status" value="1"/>
</dbReference>
<evidence type="ECO:0000259" key="2">
    <source>
        <dbReference type="Pfam" id="PF00465"/>
    </source>
</evidence>
<dbReference type="InterPro" id="IPR018211">
    <property type="entry name" value="ADH_Fe_CS"/>
</dbReference>
<dbReference type="InterPro" id="IPR039697">
    <property type="entry name" value="Alcohol_dehydrogenase_Fe"/>
</dbReference>
<dbReference type="AlphaFoldDB" id="A0A9P4MSI3"/>
<feature type="domain" description="Fe-containing alcohol dehydrogenase-like C-terminal" evidence="3">
    <location>
        <begin position="186"/>
        <end position="360"/>
    </location>
</feature>
<evidence type="ECO:0000256" key="1">
    <source>
        <dbReference type="ARBA" id="ARBA00023002"/>
    </source>
</evidence>
<dbReference type="PROSITE" id="PS00060">
    <property type="entry name" value="ADH_IRON_2"/>
    <property type="match status" value="1"/>
</dbReference>
<dbReference type="Gene3D" id="3.40.50.1970">
    <property type="match status" value="1"/>
</dbReference>
<evidence type="ECO:0000313" key="5">
    <source>
        <dbReference type="Proteomes" id="UP000799536"/>
    </source>
</evidence>
<reference evidence="4" key="1">
    <citation type="journal article" date="2020" name="Stud. Mycol.">
        <title>101 Dothideomycetes genomes: a test case for predicting lifestyles and emergence of pathogens.</title>
        <authorList>
            <person name="Haridas S."/>
            <person name="Albert R."/>
            <person name="Binder M."/>
            <person name="Bloem J."/>
            <person name="Labutti K."/>
            <person name="Salamov A."/>
            <person name="Andreopoulos B."/>
            <person name="Baker S."/>
            <person name="Barry K."/>
            <person name="Bills G."/>
            <person name="Bluhm B."/>
            <person name="Cannon C."/>
            <person name="Castanera R."/>
            <person name="Culley D."/>
            <person name="Daum C."/>
            <person name="Ezra D."/>
            <person name="Gonzalez J."/>
            <person name="Henrissat B."/>
            <person name="Kuo A."/>
            <person name="Liang C."/>
            <person name="Lipzen A."/>
            <person name="Lutzoni F."/>
            <person name="Magnuson J."/>
            <person name="Mondo S."/>
            <person name="Nolan M."/>
            <person name="Ohm R."/>
            <person name="Pangilinan J."/>
            <person name="Park H.-J."/>
            <person name="Ramirez L."/>
            <person name="Alfaro M."/>
            <person name="Sun H."/>
            <person name="Tritt A."/>
            <person name="Yoshinaga Y."/>
            <person name="Zwiers L.-H."/>
            <person name="Turgeon B."/>
            <person name="Goodwin S."/>
            <person name="Spatafora J."/>
            <person name="Crous P."/>
            <person name="Grigoriev I."/>
        </authorList>
    </citation>
    <scope>NUCLEOTIDE SEQUENCE</scope>
    <source>
        <strain evidence="4">ATCC 74209</strain>
    </source>
</reference>
<dbReference type="GO" id="GO:0004022">
    <property type="term" value="F:alcohol dehydrogenase (NAD+) activity"/>
    <property type="evidence" value="ECO:0007669"/>
    <property type="project" value="TreeGrafter"/>
</dbReference>
<feature type="domain" description="Alcohol dehydrogenase iron-type/glycerol dehydrogenase GldA" evidence="2">
    <location>
        <begin position="20"/>
        <end position="172"/>
    </location>
</feature>
<dbReference type="Pfam" id="PF25137">
    <property type="entry name" value="ADH_Fe_C"/>
    <property type="match status" value="1"/>
</dbReference>
<dbReference type="SUPFAM" id="SSF56796">
    <property type="entry name" value="Dehydroquinate synthase-like"/>
    <property type="match status" value="1"/>
</dbReference>
<dbReference type="Pfam" id="PF00465">
    <property type="entry name" value="Fe-ADH"/>
    <property type="match status" value="1"/>
</dbReference>
<protein>
    <submittedName>
        <fullName evidence="4">Dehydroquinate synthase-like protein</fullName>
    </submittedName>
</protein>
<dbReference type="Proteomes" id="UP000799536">
    <property type="component" value="Unassembled WGS sequence"/>
</dbReference>
<name>A0A9P4MSI3_9PLEO</name>
<dbReference type="EMBL" id="ML993974">
    <property type="protein sequence ID" value="KAF2201486.1"/>
    <property type="molecule type" value="Genomic_DNA"/>
</dbReference>
<dbReference type="InterPro" id="IPR001670">
    <property type="entry name" value="ADH_Fe/GldA"/>
</dbReference>
<gene>
    <name evidence="4" type="ORF">GQ43DRAFT_431605</name>
</gene>
<dbReference type="GO" id="GO:0046872">
    <property type="term" value="F:metal ion binding"/>
    <property type="evidence" value="ECO:0007669"/>
    <property type="project" value="InterPro"/>
</dbReference>
<accession>A0A9P4MSI3</accession>
<keyword evidence="1" id="KW-0560">Oxidoreductase</keyword>
<dbReference type="PANTHER" id="PTHR11496">
    <property type="entry name" value="ALCOHOL DEHYDROGENASE"/>
    <property type="match status" value="1"/>
</dbReference>
<dbReference type="GO" id="GO:0005739">
    <property type="term" value="C:mitochondrion"/>
    <property type="evidence" value="ECO:0007669"/>
    <property type="project" value="TreeGrafter"/>
</dbReference>
<evidence type="ECO:0000259" key="3">
    <source>
        <dbReference type="Pfam" id="PF25137"/>
    </source>
</evidence>